<organism evidence="4 5">
    <name type="scientific">Coprococcus catus</name>
    <dbReference type="NCBI Taxonomy" id="116085"/>
    <lineage>
        <taxon>Bacteria</taxon>
        <taxon>Bacillati</taxon>
        <taxon>Bacillota</taxon>
        <taxon>Clostridia</taxon>
        <taxon>Lachnospirales</taxon>
        <taxon>Lachnospiraceae</taxon>
        <taxon>Coprococcus</taxon>
    </lineage>
</organism>
<gene>
    <name evidence="4" type="ORF">DW070_11235</name>
</gene>
<evidence type="ECO:0000256" key="3">
    <source>
        <dbReference type="SAM" id="Phobius"/>
    </source>
</evidence>
<evidence type="ECO:0000256" key="1">
    <source>
        <dbReference type="SAM" id="Coils"/>
    </source>
</evidence>
<dbReference type="InterPro" id="IPR007060">
    <property type="entry name" value="FtsL/DivIC"/>
</dbReference>
<evidence type="ECO:0000256" key="2">
    <source>
        <dbReference type="SAM" id="MobiDB-lite"/>
    </source>
</evidence>
<sequence length="182" mass="21147">MRQAQTVLLMKKGWRWMAEKRANQSMAYRREPERYYIDGNTARRLNEQPETPKRRNKAVQSRPKQRTVQHKKRVSVFDLKYTLFLVTSVGITLAACFMYLHSSSVLKKNEQAVTALQGQLQTVQEQNNSLKESLNKTIDLDEIYQIATGRLGMVYAGEDQVIYYDSSNNDYIRQYESIPGGK</sequence>
<keyword evidence="1" id="KW-0175">Coiled coil</keyword>
<dbReference type="Proteomes" id="UP000260773">
    <property type="component" value="Unassembled WGS sequence"/>
</dbReference>
<evidence type="ECO:0000313" key="5">
    <source>
        <dbReference type="Proteomes" id="UP000260773"/>
    </source>
</evidence>
<accession>A0A3E2TLU1</accession>
<comment type="caution">
    <text evidence="4">The sequence shown here is derived from an EMBL/GenBank/DDBJ whole genome shotgun (WGS) entry which is preliminary data.</text>
</comment>
<evidence type="ECO:0000313" key="4">
    <source>
        <dbReference type="EMBL" id="RGB78624.1"/>
    </source>
</evidence>
<dbReference type="Pfam" id="PF04977">
    <property type="entry name" value="DivIC"/>
    <property type="match status" value="1"/>
</dbReference>
<feature type="compositionally biased region" description="Basic and acidic residues" evidence="2">
    <location>
        <begin position="44"/>
        <end position="53"/>
    </location>
</feature>
<protein>
    <recommendedName>
        <fullName evidence="6">Cell division protein FtsL</fullName>
    </recommendedName>
</protein>
<reference evidence="4 5" key="1">
    <citation type="submission" date="2018-08" db="EMBL/GenBank/DDBJ databases">
        <title>A genome reference for cultivated species of the human gut microbiota.</title>
        <authorList>
            <person name="Zou Y."/>
            <person name="Xue W."/>
            <person name="Luo G."/>
        </authorList>
    </citation>
    <scope>NUCLEOTIDE SEQUENCE [LARGE SCALE GENOMIC DNA]</scope>
    <source>
        <strain evidence="4 5">AF45-17</strain>
    </source>
</reference>
<keyword evidence="3" id="KW-0812">Transmembrane</keyword>
<keyword evidence="3" id="KW-0472">Membrane</keyword>
<feature type="region of interest" description="Disordered" evidence="2">
    <location>
        <begin position="39"/>
        <end position="67"/>
    </location>
</feature>
<evidence type="ECO:0008006" key="6">
    <source>
        <dbReference type="Google" id="ProtNLM"/>
    </source>
</evidence>
<dbReference type="EMBL" id="QVEP01000028">
    <property type="protein sequence ID" value="RGB78624.1"/>
    <property type="molecule type" value="Genomic_DNA"/>
</dbReference>
<name>A0A3E2TLU1_9FIRM</name>
<proteinExistence type="predicted"/>
<feature type="coiled-coil region" evidence="1">
    <location>
        <begin position="106"/>
        <end position="140"/>
    </location>
</feature>
<dbReference type="AlphaFoldDB" id="A0A3E2TLU1"/>
<keyword evidence="3" id="KW-1133">Transmembrane helix</keyword>
<feature type="transmembrane region" description="Helical" evidence="3">
    <location>
        <begin position="81"/>
        <end position="100"/>
    </location>
</feature>